<feature type="domain" description="Transposase IS204/IS1001/IS1096/IS1165 helix-turn-helix" evidence="3">
    <location>
        <begin position="88"/>
        <end position="138"/>
    </location>
</feature>
<proteinExistence type="predicted"/>
<reference evidence="5 6" key="1">
    <citation type="submission" date="2018-03" db="EMBL/GenBank/DDBJ databases">
        <title>Draft Genome Sequences of the Obligatory Marine Myxobacteria Enhygromyxa salina SWB007.</title>
        <authorList>
            <person name="Poehlein A."/>
            <person name="Moghaddam J.A."/>
            <person name="Harms H."/>
            <person name="Alanjari M."/>
            <person name="Koenig G.M."/>
            <person name="Daniel R."/>
            <person name="Schaeberle T.F."/>
        </authorList>
    </citation>
    <scope>NUCLEOTIDE SEQUENCE [LARGE SCALE GENOMIC DNA]</scope>
    <source>
        <strain evidence="5 6">SWB007</strain>
    </source>
</reference>
<dbReference type="InterPro" id="IPR032877">
    <property type="entry name" value="Transposase_HTH"/>
</dbReference>
<dbReference type="PANTHER" id="PTHR33498">
    <property type="entry name" value="TRANSPOSASE FOR INSERTION SEQUENCE ELEMENT IS1557"/>
    <property type="match status" value="1"/>
</dbReference>
<comment type="caution">
    <text evidence="5">The sequence shown here is derived from an EMBL/GenBank/DDBJ whole genome shotgun (WGS) entry which is preliminary data.</text>
</comment>
<feature type="domain" description="Transposase IS204/IS1001/IS1096/IS1165 zinc-finger" evidence="4">
    <location>
        <begin position="39"/>
        <end position="83"/>
    </location>
</feature>
<sequence>MRDTTLLLQTIIALQDTIVTAVKFDEQGVIADVRPSWRVPRCGDCQRKCPAYDARQRSWRHLDLGGMVCRIRYSIRRVSCPKCGVKVEAVPWAASGSRFTWPFELHTTYLAQQNDKTTVTKVMRIGWVTVGKIIQHVVAEQLGGVDRLDNLRLIGIDEISYRRRHEYITVVVDHERGVVVWAAKGKSADTLKPFFEALGPERLAKLESVTIDMSAAYIKAVTEAAPDATIIFDRFHVQKLANEAVDAVRRDEVREAEPEDKKALKTPGGRCSRTLGI</sequence>
<dbReference type="InterPro" id="IPR047951">
    <property type="entry name" value="Transpos_ISL3"/>
</dbReference>
<dbReference type="NCBIfam" id="NF033550">
    <property type="entry name" value="transpos_ISL3"/>
    <property type="match status" value="1"/>
</dbReference>
<organism evidence="5 6">
    <name type="scientific">Enhygromyxa salina</name>
    <dbReference type="NCBI Taxonomy" id="215803"/>
    <lineage>
        <taxon>Bacteria</taxon>
        <taxon>Pseudomonadati</taxon>
        <taxon>Myxococcota</taxon>
        <taxon>Polyangia</taxon>
        <taxon>Nannocystales</taxon>
        <taxon>Nannocystaceae</taxon>
        <taxon>Enhygromyxa</taxon>
    </lineage>
</organism>
<dbReference type="Pfam" id="PF13542">
    <property type="entry name" value="HTH_Tnp_ISL3"/>
    <property type="match status" value="1"/>
</dbReference>
<gene>
    <name evidence="5" type="ORF">ENSA7_54960</name>
</gene>
<protein>
    <submittedName>
        <fullName evidence="5">Transposase</fullName>
    </submittedName>
</protein>
<evidence type="ECO:0000313" key="5">
    <source>
        <dbReference type="EMBL" id="PRQ02667.1"/>
    </source>
</evidence>
<evidence type="ECO:0000313" key="6">
    <source>
        <dbReference type="Proteomes" id="UP000238823"/>
    </source>
</evidence>
<dbReference type="OrthoDB" id="46712at2"/>
<dbReference type="Proteomes" id="UP000238823">
    <property type="component" value="Unassembled WGS sequence"/>
</dbReference>
<name>A0A2S9YC31_9BACT</name>
<evidence type="ECO:0000259" key="4">
    <source>
        <dbReference type="Pfam" id="PF14690"/>
    </source>
</evidence>
<evidence type="ECO:0000259" key="2">
    <source>
        <dbReference type="Pfam" id="PF01610"/>
    </source>
</evidence>
<dbReference type="AlphaFoldDB" id="A0A2S9YC31"/>
<evidence type="ECO:0000256" key="1">
    <source>
        <dbReference type="SAM" id="MobiDB-lite"/>
    </source>
</evidence>
<evidence type="ECO:0000259" key="3">
    <source>
        <dbReference type="Pfam" id="PF13542"/>
    </source>
</evidence>
<dbReference type="PANTHER" id="PTHR33498:SF1">
    <property type="entry name" value="TRANSPOSASE FOR INSERTION SEQUENCE ELEMENT IS1557"/>
    <property type="match status" value="1"/>
</dbReference>
<dbReference type="InterPro" id="IPR002560">
    <property type="entry name" value="Transposase_DDE"/>
</dbReference>
<dbReference type="InterPro" id="IPR029261">
    <property type="entry name" value="Transposase_Znf"/>
</dbReference>
<dbReference type="RefSeq" id="WP_106092377.1">
    <property type="nucleotide sequence ID" value="NZ_PVNL01000111.1"/>
</dbReference>
<accession>A0A2S9YC31</accession>
<feature type="domain" description="Transposase IS204/IS1001/IS1096/IS1165 DDE" evidence="2">
    <location>
        <begin position="154"/>
        <end position="265"/>
    </location>
</feature>
<dbReference type="Pfam" id="PF14690">
    <property type="entry name" value="Zn_ribbon_ISL3"/>
    <property type="match status" value="1"/>
</dbReference>
<feature type="region of interest" description="Disordered" evidence="1">
    <location>
        <begin position="257"/>
        <end position="277"/>
    </location>
</feature>
<dbReference type="EMBL" id="PVNL01000111">
    <property type="protein sequence ID" value="PRQ02667.1"/>
    <property type="molecule type" value="Genomic_DNA"/>
</dbReference>
<dbReference type="Pfam" id="PF01610">
    <property type="entry name" value="DDE_Tnp_ISL3"/>
    <property type="match status" value="1"/>
</dbReference>